<evidence type="ECO:0000313" key="4">
    <source>
        <dbReference type="EMBL" id="CAH0371785.1"/>
    </source>
</evidence>
<protein>
    <recommendedName>
        <fullName evidence="3">Methyltransferase type 11 domain-containing protein</fullName>
    </recommendedName>
</protein>
<dbReference type="Gene3D" id="3.40.50.150">
    <property type="entry name" value="Vaccinia Virus protein VP39"/>
    <property type="match status" value="1"/>
</dbReference>
<dbReference type="Proteomes" id="UP000789595">
    <property type="component" value="Unassembled WGS sequence"/>
</dbReference>
<keyword evidence="5" id="KW-1185">Reference proteome</keyword>
<dbReference type="PANTHER" id="PTHR44068">
    <property type="entry name" value="ZGC:194242"/>
    <property type="match status" value="1"/>
</dbReference>
<keyword evidence="2" id="KW-0732">Signal</keyword>
<dbReference type="SUPFAM" id="SSF53335">
    <property type="entry name" value="S-adenosyl-L-methionine-dependent methyltransferases"/>
    <property type="match status" value="1"/>
</dbReference>
<evidence type="ECO:0000259" key="3">
    <source>
        <dbReference type="Pfam" id="PF08241"/>
    </source>
</evidence>
<dbReference type="GO" id="GO:0008757">
    <property type="term" value="F:S-adenosylmethionine-dependent methyltransferase activity"/>
    <property type="evidence" value="ECO:0007669"/>
    <property type="project" value="InterPro"/>
</dbReference>
<keyword evidence="1" id="KW-0808">Transferase</keyword>
<dbReference type="Pfam" id="PF08241">
    <property type="entry name" value="Methyltransf_11"/>
    <property type="match status" value="1"/>
</dbReference>
<proteinExistence type="predicted"/>
<comment type="caution">
    <text evidence="4">The sequence shown here is derived from an EMBL/GenBank/DDBJ whole genome shotgun (WGS) entry which is preliminary data.</text>
</comment>
<sequence>MHAMQHATLLLVLTCKTHALSADPSKGFAIFARNVMRGNQRCFSRVADDLAQRGLPNGARVLDLGASAGEPSLTIASRGFRVVSTDFAPPNKNLGEKRAAAFGLSDMVEFHTADAQDLSRWGDGTFDACVGTYVLMFTPDVERVCREVRRVLKPGAPFITTVWQPPARVDMFGAGLMKTVLALREAGKLPKPDPANPPANPCNLADSVPGALGDALANAGFGRVAAEEWSYPIVIAGADVDDVAARFLEGTPFHNDILDAGGAPLLQEARRLLASNVAGFDIVELADHVPEWAGVDNPDGLKKGLLFPTNTCLYVTAVAP</sequence>
<dbReference type="InterPro" id="IPR029063">
    <property type="entry name" value="SAM-dependent_MTases_sf"/>
</dbReference>
<dbReference type="PANTHER" id="PTHR44068:SF11">
    <property type="entry name" value="GERANYL DIPHOSPHATE 2-C-METHYLTRANSFERASE"/>
    <property type="match status" value="1"/>
</dbReference>
<gene>
    <name evidence="4" type="ORF">PECAL_3P17370</name>
</gene>
<feature type="chain" id="PRO_5035227573" description="Methyltransferase type 11 domain-containing protein" evidence="2">
    <location>
        <begin position="20"/>
        <end position="320"/>
    </location>
</feature>
<feature type="domain" description="Methyltransferase type 11" evidence="3">
    <location>
        <begin position="62"/>
        <end position="159"/>
    </location>
</feature>
<dbReference type="InterPro" id="IPR013216">
    <property type="entry name" value="Methyltransf_11"/>
</dbReference>
<feature type="signal peptide" evidence="2">
    <location>
        <begin position="1"/>
        <end position="19"/>
    </location>
</feature>
<organism evidence="4 5">
    <name type="scientific">Pelagomonas calceolata</name>
    <dbReference type="NCBI Taxonomy" id="35677"/>
    <lineage>
        <taxon>Eukaryota</taxon>
        <taxon>Sar</taxon>
        <taxon>Stramenopiles</taxon>
        <taxon>Ochrophyta</taxon>
        <taxon>Pelagophyceae</taxon>
        <taxon>Pelagomonadales</taxon>
        <taxon>Pelagomonadaceae</taxon>
        <taxon>Pelagomonas</taxon>
    </lineage>
</organism>
<dbReference type="CDD" id="cd02440">
    <property type="entry name" value="AdoMet_MTases"/>
    <property type="match status" value="1"/>
</dbReference>
<dbReference type="InterPro" id="IPR050447">
    <property type="entry name" value="Erg6_SMT_methyltransf"/>
</dbReference>
<reference evidence="4" key="1">
    <citation type="submission" date="2021-11" db="EMBL/GenBank/DDBJ databases">
        <authorList>
            <consortium name="Genoscope - CEA"/>
            <person name="William W."/>
        </authorList>
    </citation>
    <scope>NUCLEOTIDE SEQUENCE</scope>
</reference>
<dbReference type="OrthoDB" id="507377at2759"/>
<dbReference type="AlphaFoldDB" id="A0A8J2WZ22"/>
<dbReference type="EMBL" id="CAKKNE010000003">
    <property type="protein sequence ID" value="CAH0371785.1"/>
    <property type="molecule type" value="Genomic_DNA"/>
</dbReference>
<evidence type="ECO:0000256" key="2">
    <source>
        <dbReference type="SAM" id="SignalP"/>
    </source>
</evidence>
<evidence type="ECO:0000313" key="5">
    <source>
        <dbReference type="Proteomes" id="UP000789595"/>
    </source>
</evidence>
<name>A0A8J2WZ22_9STRA</name>
<accession>A0A8J2WZ22</accession>
<evidence type="ECO:0000256" key="1">
    <source>
        <dbReference type="ARBA" id="ARBA00022679"/>
    </source>
</evidence>